<name>A0ABS0ADR4_9GAMM</name>
<evidence type="ECO:0000256" key="9">
    <source>
        <dbReference type="ARBA" id="ARBA00022756"/>
    </source>
</evidence>
<dbReference type="EC" id="2.8.1.6" evidence="3 13"/>
<gene>
    <name evidence="13" type="primary">bioB</name>
    <name evidence="16" type="ORF">ISO4_00329</name>
</gene>
<feature type="binding site" evidence="13">
    <location>
        <position position="67"/>
    </location>
    <ligand>
        <name>[4Fe-4S] cluster</name>
        <dbReference type="ChEBI" id="CHEBI:49883"/>
        <note>4Fe-4S-S-AdoMet</note>
    </ligand>
</feature>
<dbReference type="NCBIfam" id="TIGR00433">
    <property type="entry name" value="bioB"/>
    <property type="match status" value="1"/>
</dbReference>
<feature type="binding site" evidence="13">
    <location>
        <position position="202"/>
    </location>
    <ligand>
        <name>[2Fe-2S] cluster</name>
        <dbReference type="ChEBI" id="CHEBI:190135"/>
    </ligand>
</feature>
<evidence type="ECO:0000256" key="3">
    <source>
        <dbReference type="ARBA" id="ARBA00012236"/>
    </source>
</evidence>
<dbReference type="PROSITE" id="PS51918">
    <property type="entry name" value="RADICAL_SAM"/>
    <property type="match status" value="1"/>
</dbReference>
<dbReference type="PANTHER" id="PTHR22976">
    <property type="entry name" value="BIOTIN SYNTHASE"/>
    <property type="match status" value="1"/>
</dbReference>
<keyword evidence="8 13" id="KW-0479">Metal-binding</keyword>
<evidence type="ECO:0000256" key="5">
    <source>
        <dbReference type="ARBA" id="ARBA00022679"/>
    </source>
</evidence>
<comment type="cofactor">
    <cofactor evidence="13">
        <name>[2Fe-2S] cluster</name>
        <dbReference type="ChEBI" id="CHEBI:190135"/>
    </cofactor>
    <text evidence="13">Binds 1 [2Fe-2S] cluster. The cluster is coordinated with 3 cysteines and 1 arginine.</text>
</comment>
<dbReference type="Pfam" id="PF06968">
    <property type="entry name" value="BATS"/>
    <property type="match status" value="1"/>
</dbReference>
<organism evidence="16 17">
    <name type="scientific">Alloalcanivorax venustensis ISO4</name>
    <dbReference type="NCBI Taxonomy" id="1177184"/>
    <lineage>
        <taxon>Bacteria</taxon>
        <taxon>Pseudomonadati</taxon>
        <taxon>Pseudomonadota</taxon>
        <taxon>Gammaproteobacteria</taxon>
        <taxon>Oceanospirillales</taxon>
        <taxon>Alcanivoracaceae</taxon>
        <taxon>Alloalcanivorax</taxon>
    </lineage>
</organism>
<feature type="compositionally biased region" description="Basic and acidic residues" evidence="14">
    <location>
        <begin position="373"/>
        <end position="389"/>
    </location>
</feature>
<dbReference type="SFLD" id="SFLDG01060">
    <property type="entry name" value="BATS_domain_containing"/>
    <property type="match status" value="1"/>
</dbReference>
<dbReference type="HAMAP" id="MF_01694">
    <property type="entry name" value="BioB"/>
    <property type="match status" value="1"/>
</dbReference>
<proteinExistence type="inferred from homology"/>
<evidence type="ECO:0000256" key="10">
    <source>
        <dbReference type="ARBA" id="ARBA00023004"/>
    </source>
</evidence>
<dbReference type="InterPro" id="IPR007197">
    <property type="entry name" value="rSAM"/>
</dbReference>
<dbReference type="Proteomes" id="UP000644441">
    <property type="component" value="Unassembled WGS sequence"/>
</dbReference>
<dbReference type="InterPro" id="IPR002684">
    <property type="entry name" value="Biotin_synth/BioAB"/>
</dbReference>
<comment type="cofactor">
    <cofactor evidence="13">
        <name>[4Fe-4S] cluster</name>
        <dbReference type="ChEBI" id="CHEBI:49883"/>
    </cofactor>
    <text evidence="13">Binds 1 [4Fe-4S] cluster. The cluster is coordinated with 3 cysteines and an exchangeable S-adenosyl-L-methionine.</text>
</comment>
<evidence type="ECO:0000256" key="13">
    <source>
        <dbReference type="HAMAP-Rule" id="MF_01694"/>
    </source>
</evidence>
<dbReference type="GeneID" id="99764784"/>
<dbReference type="SFLD" id="SFLDG01278">
    <property type="entry name" value="biotin_synthase_like"/>
    <property type="match status" value="1"/>
</dbReference>
<evidence type="ECO:0000256" key="2">
    <source>
        <dbReference type="ARBA" id="ARBA00010765"/>
    </source>
</evidence>
<comment type="pathway">
    <text evidence="1 13">Cofactor biosynthesis; biotin biosynthesis; biotin from 7,8-diaminononanoate: step 2/2.</text>
</comment>
<feature type="binding site" evidence="13">
    <location>
        <position position="111"/>
    </location>
    <ligand>
        <name>[2Fe-2S] cluster</name>
        <dbReference type="ChEBI" id="CHEBI:190135"/>
    </ligand>
</feature>
<dbReference type="CDD" id="cd01335">
    <property type="entry name" value="Radical_SAM"/>
    <property type="match status" value="1"/>
</dbReference>
<evidence type="ECO:0000256" key="12">
    <source>
        <dbReference type="ARBA" id="ARBA00051157"/>
    </source>
</evidence>
<dbReference type="InterPro" id="IPR024177">
    <property type="entry name" value="Biotin_synthase"/>
</dbReference>
<evidence type="ECO:0000259" key="15">
    <source>
        <dbReference type="PROSITE" id="PS51918"/>
    </source>
</evidence>
<reference evidence="16 17" key="1">
    <citation type="submission" date="2012-09" db="EMBL/GenBank/DDBJ databases">
        <title>Genome Sequence of alkane-degrading Bacterium Alcanivorax venustensis ISO4.</title>
        <authorList>
            <person name="Lai Q."/>
            <person name="Shao Z."/>
        </authorList>
    </citation>
    <scope>NUCLEOTIDE SEQUENCE [LARGE SCALE GENOMIC DNA]</scope>
    <source>
        <strain evidence="16 17">ISO4</strain>
    </source>
</reference>
<evidence type="ECO:0000313" key="17">
    <source>
        <dbReference type="Proteomes" id="UP000644441"/>
    </source>
</evidence>
<dbReference type="Pfam" id="PF04055">
    <property type="entry name" value="Radical_SAM"/>
    <property type="match status" value="1"/>
</dbReference>
<feature type="region of interest" description="Disordered" evidence="14">
    <location>
        <begin position="366"/>
        <end position="389"/>
    </location>
</feature>
<comment type="similarity">
    <text evidence="2 13">Belongs to the radical SAM superfamily. Biotin synthase family.</text>
</comment>
<feature type="binding site" evidence="13">
    <location>
        <position position="142"/>
    </location>
    <ligand>
        <name>[2Fe-2S] cluster</name>
        <dbReference type="ChEBI" id="CHEBI:190135"/>
    </ligand>
</feature>
<evidence type="ECO:0000256" key="1">
    <source>
        <dbReference type="ARBA" id="ARBA00004942"/>
    </source>
</evidence>
<dbReference type="SMART" id="SM00729">
    <property type="entry name" value="Elp3"/>
    <property type="match status" value="1"/>
</dbReference>
<feature type="domain" description="Radical SAM core" evidence="15">
    <location>
        <begin position="52"/>
        <end position="270"/>
    </location>
</feature>
<dbReference type="SUPFAM" id="SSF102114">
    <property type="entry name" value="Radical SAM enzymes"/>
    <property type="match status" value="1"/>
</dbReference>
<feature type="binding site" evidence="13">
    <location>
        <position position="274"/>
    </location>
    <ligand>
        <name>[2Fe-2S] cluster</name>
        <dbReference type="ChEBI" id="CHEBI:190135"/>
    </ligand>
</feature>
<evidence type="ECO:0000256" key="7">
    <source>
        <dbReference type="ARBA" id="ARBA00022714"/>
    </source>
</evidence>
<evidence type="ECO:0000313" key="16">
    <source>
        <dbReference type="EMBL" id="MBF5051727.1"/>
    </source>
</evidence>
<feature type="binding site" evidence="13">
    <location>
        <position position="74"/>
    </location>
    <ligand>
        <name>[4Fe-4S] cluster</name>
        <dbReference type="ChEBI" id="CHEBI:49883"/>
        <note>4Fe-4S-S-AdoMet</note>
    </ligand>
</feature>
<sequence length="389" mass="43155">MTVAAATPLSDAAPNAVRHDWHRGEIEALFTLPFNDLLFRAASVHRQHFDPNAVQVSTLLSIKTGACPEDCKYCSQSGHYNTELEKEKLLEVERVLEEARAAKEKGASRFCMGAAWRSPRAKDMPYVLDMVRQVKSLGLETCMTLGMLDEGQAQSLAEAGLDYYNHNLDTSPEYYGQVITTRTYSDRLTTLANVRDAGMKVCCGGIVGMGENRNDRVGLLQQLANLPEHPESVPINMLVKIEGTPLSDVDDLDPFEFVRTVAVARILMPKSYVRLAAGRQEMNDEAQALCFMAGANSMFYGERLLTTDNPEATHDHQLFQRLGIHSLDPRHEASDEAHEEALRQQVAENEAAQSGLYHDALAYSGQSRRGAKHVLDKDTGRPAHRKLDA</sequence>
<dbReference type="InterPro" id="IPR006638">
    <property type="entry name" value="Elp3/MiaA/NifB-like_rSAM"/>
</dbReference>
<evidence type="ECO:0000256" key="8">
    <source>
        <dbReference type="ARBA" id="ARBA00022723"/>
    </source>
</evidence>
<dbReference type="RefSeq" id="WP_194854929.1">
    <property type="nucleotide sequence ID" value="NZ_ARXR01000002.1"/>
</dbReference>
<keyword evidence="6 13" id="KW-0949">S-adenosyl-L-methionine</keyword>
<comment type="subunit">
    <text evidence="13">Homodimer.</text>
</comment>
<keyword evidence="7 13" id="KW-0001">2Fe-2S</keyword>
<keyword evidence="9 13" id="KW-0093">Biotin biosynthesis</keyword>
<evidence type="ECO:0000256" key="6">
    <source>
        <dbReference type="ARBA" id="ARBA00022691"/>
    </source>
</evidence>
<evidence type="ECO:0000256" key="4">
    <source>
        <dbReference type="ARBA" id="ARBA00022485"/>
    </source>
</evidence>
<dbReference type="SFLD" id="SFLDS00029">
    <property type="entry name" value="Radical_SAM"/>
    <property type="match status" value="1"/>
</dbReference>
<keyword evidence="4 13" id="KW-0004">4Fe-4S</keyword>
<evidence type="ECO:0000256" key="11">
    <source>
        <dbReference type="ARBA" id="ARBA00023014"/>
    </source>
</evidence>
<feature type="binding site" evidence="13">
    <location>
        <position position="71"/>
    </location>
    <ligand>
        <name>[4Fe-4S] cluster</name>
        <dbReference type="ChEBI" id="CHEBI:49883"/>
        <note>4Fe-4S-S-AdoMet</note>
    </ligand>
</feature>
<accession>A0ABS0ADR4</accession>
<dbReference type="InterPro" id="IPR013785">
    <property type="entry name" value="Aldolase_TIM"/>
</dbReference>
<keyword evidence="17" id="KW-1185">Reference proteome</keyword>
<dbReference type="SFLD" id="SFLDF00272">
    <property type="entry name" value="biotin_synthase"/>
    <property type="match status" value="1"/>
</dbReference>
<comment type="function">
    <text evidence="13">Catalyzes the conversion of dethiobiotin (DTB) to biotin by the insertion of a sulfur atom into dethiobiotin via a radical-based mechanism.</text>
</comment>
<keyword evidence="5 13" id="KW-0808">Transferase</keyword>
<comment type="caution">
    <text evidence="16">The sequence shown here is derived from an EMBL/GenBank/DDBJ whole genome shotgun (WGS) entry which is preliminary data.</text>
</comment>
<keyword evidence="10 13" id="KW-0408">Iron</keyword>
<dbReference type="InterPro" id="IPR058240">
    <property type="entry name" value="rSAM_sf"/>
</dbReference>
<dbReference type="InterPro" id="IPR010722">
    <property type="entry name" value="BATS_dom"/>
</dbReference>
<keyword evidence="11 13" id="KW-0411">Iron-sulfur</keyword>
<dbReference type="EMBL" id="ARXR01000002">
    <property type="protein sequence ID" value="MBF5051727.1"/>
    <property type="molecule type" value="Genomic_DNA"/>
</dbReference>
<dbReference type="Gene3D" id="3.20.20.70">
    <property type="entry name" value="Aldolase class I"/>
    <property type="match status" value="1"/>
</dbReference>
<evidence type="ECO:0000256" key="14">
    <source>
        <dbReference type="SAM" id="MobiDB-lite"/>
    </source>
</evidence>
<protein>
    <recommendedName>
        <fullName evidence="3 13">Biotin synthase</fullName>
        <ecNumber evidence="3 13">2.8.1.6</ecNumber>
    </recommendedName>
</protein>
<dbReference type="SMART" id="SM00876">
    <property type="entry name" value="BATS"/>
    <property type="match status" value="1"/>
</dbReference>
<comment type="catalytic activity">
    <reaction evidence="12 13">
        <text>(4R,5S)-dethiobiotin + (sulfur carrier)-SH + 2 reduced [2Fe-2S]-[ferredoxin] + 2 S-adenosyl-L-methionine = (sulfur carrier)-H + biotin + 2 5'-deoxyadenosine + 2 L-methionine + 2 oxidized [2Fe-2S]-[ferredoxin]</text>
        <dbReference type="Rhea" id="RHEA:22060"/>
        <dbReference type="Rhea" id="RHEA-COMP:10000"/>
        <dbReference type="Rhea" id="RHEA-COMP:10001"/>
        <dbReference type="Rhea" id="RHEA-COMP:14737"/>
        <dbReference type="Rhea" id="RHEA-COMP:14739"/>
        <dbReference type="ChEBI" id="CHEBI:17319"/>
        <dbReference type="ChEBI" id="CHEBI:29917"/>
        <dbReference type="ChEBI" id="CHEBI:33737"/>
        <dbReference type="ChEBI" id="CHEBI:33738"/>
        <dbReference type="ChEBI" id="CHEBI:57586"/>
        <dbReference type="ChEBI" id="CHEBI:57844"/>
        <dbReference type="ChEBI" id="CHEBI:59789"/>
        <dbReference type="ChEBI" id="CHEBI:64428"/>
        <dbReference type="ChEBI" id="CHEBI:149473"/>
        <dbReference type="EC" id="2.8.1.6"/>
    </reaction>
</comment>
<dbReference type="PANTHER" id="PTHR22976:SF2">
    <property type="entry name" value="BIOTIN SYNTHASE, MITOCHONDRIAL"/>
    <property type="match status" value="1"/>
</dbReference>